<dbReference type="SUPFAM" id="SSF48726">
    <property type="entry name" value="Immunoglobulin"/>
    <property type="match status" value="1"/>
</dbReference>
<reference evidence="10" key="1">
    <citation type="submission" date="2020-10" db="EMBL/GenBank/DDBJ databases">
        <title>Catharus ustulatus (Swainson's thrush) genome, bCatUst1, primary haplotype v2.</title>
        <authorList>
            <person name="Delmore K."/>
            <person name="Vafadar M."/>
            <person name="Formenti G."/>
            <person name="Chow W."/>
            <person name="Pelan S."/>
            <person name="Howe K."/>
            <person name="Rhie A."/>
            <person name="Mountcastle J."/>
            <person name="Haase B."/>
            <person name="Fedrigo O."/>
            <person name="Jarvis E.D."/>
        </authorList>
    </citation>
    <scope>NUCLEOTIDE SEQUENCE [LARGE SCALE GENOMIC DNA]</scope>
</reference>
<evidence type="ECO:0000256" key="2">
    <source>
        <dbReference type="ARBA" id="ARBA00022692"/>
    </source>
</evidence>
<dbReference type="Pfam" id="PF07654">
    <property type="entry name" value="C1-set"/>
    <property type="match status" value="1"/>
</dbReference>
<dbReference type="InterPro" id="IPR003597">
    <property type="entry name" value="Ig_C1-set"/>
</dbReference>
<feature type="transmembrane region" description="Helical" evidence="6">
    <location>
        <begin position="206"/>
        <end position="227"/>
    </location>
</feature>
<dbReference type="InterPro" id="IPR014745">
    <property type="entry name" value="MHC_II_a/b_N"/>
</dbReference>
<keyword evidence="3 6" id="KW-1133">Transmembrane helix</keyword>
<keyword evidence="4" id="KW-1015">Disulfide bond</keyword>
<evidence type="ECO:0000256" key="3">
    <source>
        <dbReference type="ARBA" id="ARBA00022989"/>
    </source>
</evidence>
<keyword evidence="2 6" id="KW-0812">Transmembrane</keyword>
<proteinExistence type="predicted"/>
<reference evidence="10" key="2">
    <citation type="submission" date="2025-08" db="UniProtKB">
        <authorList>
            <consortium name="Ensembl"/>
        </authorList>
    </citation>
    <scope>IDENTIFICATION</scope>
</reference>
<dbReference type="PANTHER" id="PTHR19944:SF99">
    <property type="entry name" value="HLA CLASS II HISTOCOMPATIBILITY ANTIGEN, DRB1 BETA CHAIN"/>
    <property type="match status" value="1"/>
</dbReference>
<dbReference type="AlphaFoldDB" id="A0A8C3V5R6"/>
<dbReference type="Proteomes" id="UP000694563">
    <property type="component" value="Chromosome 25"/>
</dbReference>
<dbReference type="InterPro" id="IPR036179">
    <property type="entry name" value="Ig-like_dom_sf"/>
</dbReference>
<dbReference type="GO" id="GO:0042613">
    <property type="term" value="C:MHC class II protein complex"/>
    <property type="evidence" value="ECO:0007669"/>
    <property type="project" value="InterPro"/>
</dbReference>
<comment type="subcellular location">
    <subcellularLocation>
        <location evidence="1">Membrane</location>
        <topology evidence="1">Single-pass type I membrane protein</topology>
    </subcellularLocation>
</comment>
<dbReference type="GO" id="GO:0006955">
    <property type="term" value="P:immune response"/>
    <property type="evidence" value="ECO:0007669"/>
    <property type="project" value="InterPro"/>
</dbReference>
<accession>A0A8C3V5R6</accession>
<dbReference type="InterPro" id="IPR013783">
    <property type="entry name" value="Ig-like_fold"/>
</dbReference>
<evidence type="ECO:0000256" key="4">
    <source>
        <dbReference type="ARBA" id="ARBA00023157"/>
    </source>
</evidence>
<evidence type="ECO:0000313" key="10">
    <source>
        <dbReference type="Ensembl" id="ENSCUSP00005025571.1"/>
    </source>
</evidence>
<dbReference type="Gene3D" id="3.10.320.10">
    <property type="entry name" value="Class II Histocompatibility Antigen, M Beta Chain, Chain B, domain 1"/>
    <property type="match status" value="1"/>
</dbReference>
<dbReference type="InterPro" id="IPR011162">
    <property type="entry name" value="MHC_I/II-like_Ag-recog"/>
</dbReference>
<dbReference type="SMART" id="SM00921">
    <property type="entry name" value="MHC_II_beta"/>
    <property type="match status" value="1"/>
</dbReference>
<dbReference type="SMART" id="SM00407">
    <property type="entry name" value="IGc1"/>
    <property type="match status" value="1"/>
</dbReference>
<sequence length="271" mass="30801">MAVGHWGCEVGVALELLATVVAGGLLRGHPRTCSQCHFINGTDHGRFMERNISNREQFLHLGSHVGLYWNSDPQWMEYRQAALDRHCQHNSELSRPFLVERRDEFNVYPVSDFLSPRLGHLPCSVMDFYSAKIQLRWFQGQQELSGHVVDIDVVANGNWTYQLLVQLQIAPLRWVTYLCQVEHVSQEHPLRQLWEMPPDTAHSKTLTGIGDFMLGLVFLALGLGFYVHKKVRGGVSLSREDYVLSALTYIVLDISGEKVSVSLSKRLKTQS</sequence>
<dbReference type="InterPro" id="IPR050160">
    <property type="entry name" value="MHC/Immunoglobulin"/>
</dbReference>
<evidence type="ECO:0000259" key="9">
    <source>
        <dbReference type="SMART" id="SM00921"/>
    </source>
</evidence>
<dbReference type="Ensembl" id="ENSCUST00005026481.1">
    <property type="protein sequence ID" value="ENSCUSP00005025571.1"/>
    <property type="gene ID" value="ENSCUSG00005015895.1"/>
</dbReference>
<keyword evidence="11" id="KW-1185">Reference proteome</keyword>
<dbReference type="GO" id="GO:0019882">
    <property type="term" value="P:antigen processing and presentation"/>
    <property type="evidence" value="ECO:0007669"/>
    <property type="project" value="InterPro"/>
</dbReference>
<keyword evidence="6" id="KW-0472">Membrane</keyword>
<protein>
    <submittedName>
        <fullName evidence="10">Uncharacterized protein</fullName>
    </submittedName>
</protein>
<dbReference type="Pfam" id="PF00969">
    <property type="entry name" value="MHC_II_beta"/>
    <property type="match status" value="1"/>
</dbReference>
<feature type="domain" description="MHC class II beta chain N-terminal" evidence="9">
    <location>
        <begin position="34"/>
        <end position="95"/>
    </location>
</feature>
<feature type="domain" description="Immunoglobulin C1-set" evidence="8">
    <location>
        <begin position="118"/>
        <end position="189"/>
    </location>
</feature>
<evidence type="ECO:0000256" key="7">
    <source>
        <dbReference type="SAM" id="SignalP"/>
    </source>
</evidence>
<evidence type="ECO:0000256" key="1">
    <source>
        <dbReference type="ARBA" id="ARBA00004479"/>
    </source>
</evidence>
<feature type="chain" id="PRO_5034173960" evidence="7">
    <location>
        <begin position="24"/>
        <end position="271"/>
    </location>
</feature>
<dbReference type="SUPFAM" id="SSF54452">
    <property type="entry name" value="MHC antigen-recognition domain"/>
    <property type="match status" value="1"/>
</dbReference>
<dbReference type="InterPro" id="IPR000353">
    <property type="entry name" value="MHC_II_b_N"/>
</dbReference>
<evidence type="ECO:0000313" key="11">
    <source>
        <dbReference type="Proteomes" id="UP000694563"/>
    </source>
</evidence>
<keyword evidence="5" id="KW-0325">Glycoprotein</keyword>
<evidence type="ECO:0000256" key="6">
    <source>
        <dbReference type="SAM" id="Phobius"/>
    </source>
</evidence>
<evidence type="ECO:0000256" key="5">
    <source>
        <dbReference type="ARBA" id="ARBA00023180"/>
    </source>
</evidence>
<name>A0A8C3V5R6_CATUS</name>
<evidence type="ECO:0000259" key="8">
    <source>
        <dbReference type="SMART" id="SM00407"/>
    </source>
</evidence>
<keyword evidence="7" id="KW-0732">Signal</keyword>
<dbReference type="Gene3D" id="2.60.40.10">
    <property type="entry name" value="Immunoglobulins"/>
    <property type="match status" value="1"/>
</dbReference>
<reference evidence="10" key="3">
    <citation type="submission" date="2025-09" db="UniProtKB">
        <authorList>
            <consortium name="Ensembl"/>
        </authorList>
    </citation>
    <scope>IDENTIFICATION</scope>
</reference>
<dbReference type="PANTHER" id="PTHR19944">
    <property type="entry name" value="MHC CLASS II-RELATED"/>
    <property type="match status" value="1"/>
</dbReference>
<organism evidence="10 11">
    <name type="scientific">Catharus ustulatus</name>
    <name type="common">Russet-backed thrush</name>
    <name type="synonym">Hylocichla ustulatus</name>
    <dbReference type="NCBI Taxonomy" id="91951"/>
    <lineage>
        <taxon>Eukaryota</taxon>
        <taxon>Metazoa</taxon>
        <taxon>Chordata</taxon>
        <taxon>Craniata</taxon>
        <taxon>Vertebrata</taxon>
        <taxon>Euteleostomi</taxon>
        <taxon>Archelosauria</taxon>
        <taxon>Archosauria</taxon>
        <taxon>Dinosauria</taxon>
        <taxon>Saurischia</taxon>
        <taxon>Theropoda</taxon>
        <taxon>Coelurosauria</taxon>
        <taxon>Aves</taxon>
        <taxon>Neognathae</taxon>
        <taxon>Neoaves</taxon>
        <taxon>Telluraves</taxon>
        <taxon>Australaves</taxon>
        <taxon>Passeriformes</taxon>
        <taxon>Turdidae</taxon>
        <taxon>Catharus</taxon>
    </lineage>
</organism>
<feature type="signal peptide" evidence="7">
    <location>
        <begin position="1"/>
        <end position="23"/>
    </location>
</feature>